<dbReference type="InterPro" id="IPR029063">
    <property type="entry name" value="SAM-dependent_MTases_sf"/>
</dbReference>
<keyword evidence="3" id="KW-0698">rRNA processing</keyword>
<dbReference type="GO" id="GO:0070475">
    <property type="term" value="P:rRNA base methylation"/>
    <property type="evidence" value="ECO:0007669"/>
    <property type="project" value="TreeGrafter"/>
</dbReference>
<protein>
    <submittedName>
        <fullName evidence="7">Ribosomal RNA small subunit methyltransferase H</fullName>
        <ecNumber evidence="7">2.1.1.199</ecNumber>
    </submittedName>
</protein>
<comment type="similarity">
    <text evidence="1">Belongs to the methyltransferase superfamily. RsmH family.</text>
</comment>
<evidence type="ECO:0000256" key="4">
    <source>
        <dbReference type="ARBA" id="ARBA00022603"/>
    </source>
</evidence>
<accession>A0A644YQH6</accession>
<dbReference type="CDD" id="cd02440">
    <property type="entry name" value="AdoMet_MTases"/>
    <property type="match status" value="1"/>
</dbReference>
<reference evidence="7" key="1">
    <citation type="submission" date="2019-08" db="EMBL/GenBank/DDBJ databases">
        <authorList>
            <person name="Kucharzyk K."/>
            <person name="Murdoch R.W."/>
            <person name="Higgins S."/>
            <person name="Loffler F."/>
        </authorList>
    </citation>
    <scope>NUCLEOTIDE SEQUENCE</scope>
</reference>
<dbReference type="GO" id="GO:0071424">
    <property type="term" value="F:rRNA (cytosine-N4-)-methyltransferase activity"/>
    <property type="evidence" value="ECO:0007669"/>
    <property type="project" value="TreeGrafter"/>
</dbReference>
<dbReference type="AlphaFoldDB" id="A0A644YQH6"/>
<evidence type="ECO:0000313" key="7">
    <source>
        <dbReference type="EMBL" id="MPM30537.1"/>
    </source>
</evidence>
<dbReference type="HAMAP" id="MF_01007">
    <property type="entry name" value="16SrRNA_methyltr_H"/>
    <property type="match status" value="1"/>
</dbReference>
<dbReference type="PANTHER" id="PTHR11265">
    <property type="entry name" value="S-ADENOSYL-METHYLTRANSFERASE MRAW"/>
    <property type="match status" value="1"/>
</dbReference>
<sequence>MAEEAIWELSIKPRGIYVDGTMGGGGHSERIAAKLSPGGRLIGIDKDAYAHQRARARLADYQNVTYVRADFRELATILDKLQIHKIDGLLLDLGVSSFQLDDPDRGFSYMQDAPLDMRMNQDDPLTAAQVVALYSEERLAEIFFKYGEERHSRRIAAAIVRARAKGPITTTGQLADIVISAMPAASRREAQHPAKRVFQSIRIEVNGELEAIGQTLRAASERMNHGGRIAVITFHSLEDRIVKETFAEMAKGCICPPSLPVCVCGHKPEVRLVTKRPILPSEAELAENPRSRSAKLRVAEKL</sequence>
<dbReference type="GO" id="GO:0005737">
    <property type="term" value="C:cytoplasm"/>
    <property type="evidence" value="ECO:0007669"/>
    <property type="project" value="TreeGrafter"/>
</dbReference>
<dbReference type="SUPFAM" id="SSF81799">
    <property type="entry name" value="Putative methyltransferase TM0872, insert domain"/>
    <property type="match status" value="1"/>
</dbReference>
<dbReference type="InterPro" id="IPR023397">
    <property type="entry name" value="SAM-dep_MeTrfase_MraW_recog"/>
</dbReference>
<proteinExistence type="inferred from homology"/>
<evidence type="ECO:0000256" key="5">
    <source>
        <dbReference type="ARBA" id="ARBA00022679"/>
    </source>
</evidence>
<dbReference type="Gene3D" id="3.40.50.150">
    <property type="entry name" value="Vaccinia Virus protein VP39"/>
    <property type="match status" value="1"/>
</dbReference>
<dbReference type="FunFam" id="1.10.150.170:FF:000001">
    <property type="entry name" value="Ribosomal RNA small subunit methyltransferase H"/>
    <property type="match status" value="1"/>
</dbReference>
<dbReference type="NCBIfam" id="TIGR00006">
    <property type="entry name" value="16S rRNA (cytosine(1402)-N(4))-methyltransferase RsmH"/>
    <property type="match status" value="1"/>
</dbReference>
<organism evidence="7">
    <name type="scientific">bioreactor metagenome</name>
    <dbReference type="NCBI Taxonomy" id="1076179"/>
    <lineage>
        <taxon>unclassified sequences</taxon>
        <taxon>metagenomes</taxon>
        <taxon>ecological metagenomes</taxon>
    </lineage>
</organism>
<keyword evidence="5 7" id="KW-0808">Transferase</keyword>
<evidence type="ECO:0000256" key="1">
    <source>
        <dbReference type="ARBA" id="ARBA00010396"/>
    </source>
</evidence>
<dbReference type="PANTHER" id="PTHR11265:SF0">
    <property type="entry name" value="12S RRNA N4-METHYLCYTIDINE METHYLTRANSFERASE"/>
    <property type="match status" value="1"/>
</dbReference>
<dbReference type="Gene3D" id="1.10.150.170">
    <property type="entry name" value="Putative methyltransferase TM0872, insert domain"/>
    <property type="match status" value="1"/>
</dbReference>
<evidence type="ECO:0000256" key="2">
    <source>
        <dbReference type="ARBA" id="ARBA00022490"/>
    </source>
</evidence>
<dbReference type="SUPFAM" id="SSF53335">
    <property type="entry name" value="S-adenosyl-L-methionine-dependent methyltransferases"/>
    <property type="match status" value="1"/>
</dbReference>
<dbReference type="InterPro" id="IPR002903">
    <property type="entry name" value="RsmH"/>
</dbReference>
<dbReference type="Pfam" id="PF01795">
    <property type="entry name" value="Methyltransf_5"/>
    <property type="match status" value="1"/>
</dbReference>
<dbReference type="EC" id="2.1.1.199" evidence="7"/>
<keyword evidence="2" id="KW-0963">Cytoplasm</keyword>
<dbReference type="EMBL" id="VSSQ01005815">
    <property type="protein sequence ID" value="MPM30537.1"/>
    <property type="molecule type" value="Genomic_DNA"/>
</dbReference>
<dbReference type="PIRSF" id="PIRSF004486">
    <property type="entry name" value="MraW"/>
    <property type="match status" value="1"/>
</dbReference>
<evidence type="ECO:0000256" key="6">
    <source>
        <dbReference type="ARBA" id="ARBA00022691"/>
    </source>
</evidence>
<keyword evidence="6" id="KW-0949">S-adenosyl-L-methionine</keyword>
<keyword evidence="4 7" id="KW-0489">Methyltransferase</keyword>
<name>A0A644YQH6_9ZZZZ</name>
<gene>
    <name evidence="7" type="primary">rsmH_26</name>
    <name evidence="7" type="ORF">SDC9_77087</name>
</gene>
<evidence type="ECO:0000256" key="3">
    <source>
        <dbReference type="ARBA" id="ARBA00022552"/>
    </source>
</evidence>
<comment type="caution">
    <text evidence="7">The sequence shown here is derived from an EMBL/GenBank/DDBJ whole genome shotgun (WGS) entry which is preliminary data.</text>
</comment>